<dbReference type="InterPro" id="IPR004358">
    <property type="entry name" value="Sig_transdc_His_kin-like_C"/>
</dbReference>
<feature type="domain" description="Histidine kinase" evidence="8">
    <location>
        <begin position="342"/>
        <end position="559"/>
    </location>
</feature>
<accession>A0A6N7PUW1</accession>
<organism evidence="11 12">
    <name type="scientific">Polyangium spumosum</name>
    <dbReference type="NCBI Taxonomy" id="889282"/>
    <lineage>
        <taxon>Bacteria</taxon>
        <taxon>Pseudomonadati</taxon>
        <taxon>Myxococcota</taxon>
        <taxon>Polyangia</taxon>
        <taxon>Polyangiales</taxon>
        <taxon>Polyangiaceae</taxon>
        <taxon>Polyangium</taxon>
    </lineage>
</organism>
<comment type="catalytic activity">
    <reaction evidence="1">
        <text>ATP + protein L-histidine = ADP + protein N-phospho-L-histidine.</text>
        <dbReference type="EC" id="2.7.13.3"/>
    </reaction>
</comment>
<dbReference type="Pfam" id="PF08448">
    <property type="entry name" value="PAS_4"/>
    <property type="match status" value="1"/>
</dbReference>
<dbReference type="SMART" id="SM00387">
    <property type="entry name" value="HATPase_c"/>
    <property type="match status" value="1"/>
</dbReference>
<protein>
    <recommendedName>
        <fullName evidence="2">histidine kinase</fullName>
        <ecNumber evidence="2">2.7.13.3</ecNumber>
    </recommendedName>
</protein>
<dbReference type="NCBIfam" id="TIGR00229">
    <property type="entry name" value="sensory_box"/>
    <property type="match status" value="2"/>
</dbReference>
<evidence type="ECO:0000259" key="8">
    <source>
        <dbReference type="PROSITE" id="PS50109"/>
    </source>
</evidence>
<keyword evidence="3" id="KW-0597">Phosphoprotein</keyword>
<dbReference type="CDD" id="cd00130">
    <property type="entry name" value="PAS"/>
    <property type="match status" value="1"/>
</dbReference>
<keyword evidence="7" id="KW-0812">Transmembrane</keyword>
<evidence type="ECO:0000259" key="9">
    <source>
        <dbReference type="PROSITE" id="PS50112"/>
    </source>
</evidence>
<dbReference type="PROSITE" id="PS50113">
    <property type="entry name" value="PAC"/>
    <property type="match status" value="1"/>
</dbReference>
<dbReference type="InterPro" id="IPR036097">
    <property type="entry name" value="HisK_dim/P_sf"/>
</dbReference>
<evidence type="ECO:0000256" key="1">
    <source>
        <dbReference type="ARBA" id="ARBA00000085"/>
    </source>
</evidence>
<evidence type="ECO:0000313" key="12">
    <source>
        <dbReference type="Proteomes" id="UP000440224"/>
    </source>
</evidence>
<keyword evidence="4" id="KW-0808">Transferase</keyword>
<feature type="domain" description="PAC" evidence="10">
    <location>
        <begin position="129"/>
        <end position="181"/>
    </location>
</feature>
<proteinExistence type="predicted"/>
<dbReference type="EMBL" id="WJIE01000009">
    <property type="protein sequence ID" value="MRG95838.1"/>
    <property type="molecule type" value="Genomic_DNA"/>
</dbReference>
<dbReference type="InterPro" id="IPR036890">
    <property type="entry name" value="HATPase_C_sf"/>
</dbReference>
<keyword evidence="7" id="KW-1133">Transmembrane helix</keyword>
<dbReference type="SMART" id="SM00388">
    <property type="entry name" value="HisKA"/>
    <property type="match status" value="1"/>
</dbReference>
<dbReference type="PANTHER" id="PTHR43047">
    <property type="entry name" value="TWO-COMPONENT HISTIDINE PROTEIN KINASE"/>
    <property type="match status" value="1"/>
</dbReference>
<dbReference type="Pfam" id="PF02518">
    <property type="entry name" value="HATPase_c"/>
    <property type="match status" value="1"/>
</dbReference>
<dbReference type="InterPro" id="IPR001610">
    <property type="entry name" value="PAC"/>
</dbReference>
<dbReference type="SUPFAM" id="SSF55874">
    <property type="entry name" value="ATPase domain of HSP90 chaperone/DNA topoisomerase II/histidine kinase"/>
    <property type="match status" value="1"/>
</dbReference>
<feature type="coiled-coil region" evidence="6">
    <location>
        <begin position="375"/>
        <end position="402"/>
    </location>
</feature>
<feature type="domain" description="PAS" evidence="9">
    <location>
        <begin position="51"/>
        <end position="126"/>
    </location>
</feature>
<reference evidence="11 12" key="1">
    <citation type="submission" date="2019-10" db="EMBL/GenBank/DDBJ databases">
        <title>A soil myxobacterium in the family Polyangiaceae.</title>
        <authorList>
            <person name="Li Y."/>
            <person name="Wang J."/>
        </authorList>
    </citation>
    <scope>NUCLEOTIDE SEQUENCE [LARGE SCALE GENOMIC DNA]</scope>
    <source>
        <strain evidence="11 12">DSM 14734</strain>
    </source>
</reference>
<evidence type="ECO:0000259" key="10">
    <source>
        <dbReference type="PROSITE" id="PS50113"/>
    </source>
</evidence>
<keyword evidence="12" id="KW-1185">Reference proteome</keyword>
<dbReference type="Proteomes" id="UP000440224">
    <property type="component" value="Unassembled WGS sequence"/>
</dbReference>
<dbReference type="InterPro" id="IPR000700">
    <property type="entry name" value="PAS-assoc_C"/>
</dbReference>
<dbReference type="SUPFAM" id="SSF55785">
    <property type="entry name" value="PYP-like sensor domain (PAS domain)"/>
    <property type="match status" value="2"/>
</dbReference>
<dbReference type="SMART" id="SM00091">
    <property type="entry name" value="PAS"/>
    <property type="match status" value="2"/>
</dbReference>
<evidence type="ECO:0000256" key="2">
    <source>
        <dbReference type="ARBA" id="ARBA00012438"/>
    </source>
</evidence>
<dbReference type="OrthoDB" id="5385971at2"/>
<feature type="transmembrane region" description="Helical" evidence="7">
    <location>
        <begin position="20"/>
        <end position="38"/>
    </location>
</feature>
<dbReference type="GO" id="GO:0005886">
    <property type="term" value="C:plasma membrane"/>
    <property type="evidence" value="ECO:0007669"/>
    <property type="project" value="TreeGrafter"/>
</dbReference>
<dbReference type="PROSITE" id="PS50112">
    <property type="entry name" value="PAS"/>
    <property type="match status" value="1"/>
</dbReference>
<evidence type="ECO:0000256" key="7">
    <source>
        <dbReference type="SAM" id="Phobius"/>
    </source>
</evidence>
<dbReference type="FunFam" id="3.30.565.10:FF:000006">
    <property type="entry name" value="Sensor histidine kinase WalK"/>
    <property type="match status" value="1"/>
</dbReference>
<dbReference type="EC" id="2.7.13.3" evidence="2"/>
<evidence type="ECO:0000256" key="3">
    <source>
        <dbReference type="ARBA" id="ARBA00022553"/>
    </source>
</evidence>
<evidence type="ECO:0000256" key="6">
    <source>
        <dbReference type="SAM" id="Coils"/>
    </source>
</evidence>
<keyword evidence="5" id="KW-0418">Kinase</keyword>
<dbReference type="PRINTS" id="PR00344">
    <property type="entry name" value="BCTRLSENSOR"/>
</dbReference>
<evidence type="ECO:0000256" key="5">
    <source>
        <dbReference type="ARBA" id="ARBA00022777"/>
    </source>
</evidence>
<sequence length="560" mass="61797">MGGLSTWQTPCSAAVHPSVLVGLLFAILLAVSLCVLLATRLRRCLAARAATERVVSTLMSTLPGAAYRCKNDHDWTVISVSEGIRELTGYPPEAFVETREVTFASLYHPDDLDRTWNEVQTALEARRPFEVDWRLRTRSGEEKWIWERGVGVFGPNGELIAIEGFFMDITARKRAEEAERHAREVAERASEEARKAGALLDALFTRAPVGLAFLDTALRYVRMNEALAAMNGLPVEAHLGRTPSEVVPDVGVELEPVLRRVLTTGEPARDIEASGRTAATPPEQRRHWLASFYAVRARSGELYGVGAVVLDITERKHAESARDAALEEQRAAVRARDDFLAIASHELRTPLTSLKLQLGSLRVALHKAASPDARLVQKQQALERHTERLEALIENLLDVSRITLGRLSLRREEVDLAQIVRVVLERLEPDAARVGSTFHFTCEGPVTGQWDALRVEQVVTNLVSNALKYGRGKPVDVDLSADAHTARLVVRDHGIGIPEEARARIFSKFERAVPSEHYGGLGLGLFIAHQIVMAHDGAIWVESTEGPGATFVVQLPRRAP</sequence>
<gene>
    <name evidence="11" type="ORF">GF068_28545</name>
</gene>
<dbReference type="Gene3D" id="3.30.450.20">
    <property type="entry name" value="PAS domain"/>
    <property type="match status" value="2"/>
</dbReference>
<dbReference type="AlphaFoldDB" id="A0A6N7PUW1"/>
<dbReference type="PROSITE" id="PS50109">
    <property type="entry name" value="HIS_KIN"/>
    <property type="match status" value="1"/>
</dbReference>
<dbReference type="Gene3D" id="3.30.565.10">
    <property type="entry name" value="Histidine kinase-like ATPase, C-terminal domain"/>
    <property type="match status" value="1"/>
</dbReference>
<dbReference type="SUPFAM" id="SSF47384">
    <property type="entry name" value="Homodimeric domain of signal transducing histidine kinase"/>
    <property type="match status" value="1"/>
</dbReference>
<dbReference type="CDD" id="cd00075">
    <property type="entry name" value="HATPase"/>
    <property type="match status" value="1"/>
</dbReference>
<dbReference type="InterPro" id="IPR000014">
    <property type="entry name" value="PAS"/>
</dbReference>
<evidence type="ECO:0000313" key="11">
    <source>
        <dbReference type="EMBL" id="MRG95838.1"/>
    </source>
</evidence>
<dbReference type="SMART" id="SM00086">
    <property type="entry name" value="PAC"/>
    <property type="match status" value="2"/>
</dbReference>
<dbReference type="InterPro" id="IPR005467">
    <property type="entry name" value="His_kinase_dom"/>
</dbReference>
<dbReference type="Pfam" id="PF08447">
    <property type="entry name" value="PAS_3"/>
    <property type="match status" value="1"/>
</dbReference>
<dbReference type="CDD" id="cd00082">
    <property type="entry name" value="HisKA"/>
    <property type="match status" value="1"/>
</dbReference>
<dbReference type="InterPro" id="IPR013656">
    <property type="entry name" value="PAS_4"/>
</dbReference>
<dbReference type="GO" id="GO:0009927">
    <property type="term" value="F:histidine phosphotransfer kinase activity"/>
    <property type="evidence" value="ECO:0007669"/>
    <property type="project" value="TreeGrafter"/>
</dbReference>
<keyword evidence="7" id="KW-0472">Membrane</keyword>
<keyword evidence="6" id="KW-0175">Coiled coil</keyword>
<evidence type="ECO:0000256" key="4">
    <source>
        <dbReference type="ARBA" id="ARBA00022679"/>
    </source>
</evidence>
<dbReference type="InterPro" id="IPR003661">
    <property type="entry name" value="HisK_dim/P_dom"/>
</dbReference>
<dbReference type="Gene3D" id="1.10.287.130">
    <property type="match status" value="1"/>
</dbReference>
<dbReference type="Pfam" id="PF00512">
    <property type="entry name" value="HisKA"/>
    <property type="match status" value="1"/>
</dbReference>
<comment type="caution">
    <text evidence="11">The sequence shown here is derived from an EMBL/GenBank/DDBJ whole genome shotgun (WGS) entry which is preliminary data.</text>
</comment>
<dbReference type="RefSeq" id="WP_153822654.1">
    <property type="nucleotide sequence ID" value="NZ_WJIE01000009.1"/>
</dbReference>
<dbReference type="PANTHER" id="PTHR43047:SF72">
    <property type="entry name" value="OSMOSENSING HISTIDINE PROTEIN KINASE SLN1"/>
    <property type="match status" value="1"/>
</dbReference>
<dbReference type="InterPro" id="IPR003594">
    <property type="entry name" value="HATPase_dom"/>
</dbReference>
<dbReference type="InterPro" id="IPR035965">
    <property type="entry name" value="PAS-like_dom_sf"/>
</dbReference>
<name>A0A6N7PUW1_9BACT</name>
<dbReference type="InterPro" id="IPR013655">
    <property type="entry name" value="PAS_fold_3"/>
</dbReference>
<dbReference type="GO" id="GO:0000155">
    <property type="term" value="F:phosphorelay sensor kinase activity"/>
    <property type="evidence" value="ECO:0007669"/>
    <property type="project" value="InterPro"/>
</dbReference>